<gene>
    <name evidence="2" type="ORF">Vau01_007360</name>
</gene>
<comment type="caution">
    <text evidence="2">The sequence shown here is derived from an EMBL/GenBank/DDBJ whole genome shotgun (WGS) entry which is preliminary data.</text>
</comment>
<protein>
    <submittedName>
        <fullName evidence="2">Uncharacterized protein</fullName>
    </submittedName>
</protein>
<accession>A0A8J3Z0S7</accession>
<feature type="transmembrane region" description="Helical" evidence="1">
    <location>
        <begin position="12"/>
        <end position="32"/>
    </location>
</feature>
<evidence type="ECO:0000313" key="3">
    <source>
        <dbReference type="Proteomes" id="UP000612585"/>
    </source>
</evidence>
<dbReference type="Gene3D" id="6.20.20.10">
    <property type="match status" value="1"/>
</dbReference>
<keyword evidence="1" id="KW-0472">Membrane</keyword>
<dbReference type="AlphaFoldDB" id="A0A8J3Z0S7"/>
<sequence length="108" mass="12146">MHPEIGLRRHFVNPTLVLASLILALTGGYVLLCASAPWTRCSKCSGTGRKPGRAGKILRSPCRRCDGSGIRVRIGRRAFTWIDREYRRGTAPDHTRTDDNPFRSRRTP</sequence>
<reference evidence="2" key="1">
    <citation type="submission" date="2021-01" db="EMBL/GenBank/DDBJ databases">
        <title>Whole genome shotgun sequence of Virgisporangium aurantiacum NBRC 16421.</title>
        <authorList>
            <person name="Komaki H."/>
            <person name="Tamura T."/>
        </authorList>
    </citation>
    <scope>NUCLEOTIDE SEQUENCE</scope>
    <source>
        <strain evidence="2">NBRC 16421</strain>
    </source>
</reference>
<evidence type="ECO:0000313" key="2">
    <source>
        <dbReference type="EMBL" id="GIJ53220.1"/>
    </source>
</evidence>
<name>A0A8J3Z0S7_9ACTN</name>
<evidence type="ECO:0000256" key="1">
    <source>
        <dbReference type="SAM" id="Phobius"/>
    </source>
</evidence>
<keyword evidence="1" id="KW-1133">Transmembrane helix</keyword>
<dbReference type="InterPro" id="IPR036410">
    <property type="entry name" value="HSP_DnaJ_Cys-rich_dom_sf"/>
</dbReference>
<organism evidence="2 3">
    <name type="scientific">Virgisporangium aurantiacum</name>
    <dbReference type="NCBI Taxonomy" id="175570"/>
    <lineage>
        <taxon>Bacteria</taxon>
        <taxon>Bacillati</taxon>
        <taxon>Actinomycetota</taxon>
        <taxon>Actinomycetes</taxon>
        <taxon>Micromonosporales</taxon>
        <taxon>Micromonosporaceae</taxon>
        <taxon>Virgisporangium</taxon>
    </lineage>
</organism>
<dbReference type="Proteomes" id="UP000612585">
    <property type="component" value="Unassembled WGS sequence"/>
</dbReference>
<keyword evidence="1" id="KW-0812">Transmembrane</keyword>
<proteinExistence type="predicted"/>
<dbReference type="SUPFAM" id="SSF57938">
    <property type="entry name" value="DnaJ/Hsp40 cysteine-rich domain"/>
    <property type="match status" value="1"/>
</dbReference>
<dbReference type="EMBL" id="BOPG01000005">
    <property type="protein sequence ID" value="GIJ53220.1"/>
    <property type="molecule type" value="Genomic_DNA"/>
</dbReference>
<keyword evidence="3" id="KW-1185">Reference proteome</keyword>